<dbReference type="AlphaFoldDB" id="A0A098L8H6"/>
<dbReference type="EMBL" id="BBLT01000001">
    <property type="protein sequence ID" value="GAL83075.1"/>
    <property type="molecule type" value="Genomic_DNA"/>
</dbReference>
<dbReference type="NCBIfam" id="NF005901">
    <property type="entry name" value="PRK07877.1"/>
    <property type="match status" value="1"/>
</dbReference>
<dbReference type="InterPro" id="IPR045886">
    <property type="entry name" value="ThiF/MoeB/HesA"/>
</dbReference>
<feature type="domain" description="THIF-type NAD/FAD binding fold" evidence="1">
    <location>
        <begin position="116"/>
        <end position="307"/>
    </location>
</feature>
<evidence type="ECO:0000259" key="1">
    <source>
        <dbReference type="Pfam" id="PF00899"/>
    </source>
</evidence>
<gene>
    <name evidence="2" type="ORF">MYP_301</name>
</gene>
<evidence type="ECO:0000313" key="3">
    <source>
        <dbReference type="Proteomes" id="UP000030185"/>
    </source>
</evidence>
<dbReference type="OrthoDB" id="5149792at2"/>
<dbReference type="Gene3D" id="3.40.109.10">
    <property type="entry name" value="NADH Oxidase"/>
    <property type="match status" value="2"/>
</dbReference>
<dbReference type="STRING" id="153721.MYP_301"/>
<keyword evidence="3" id="KW-1185">Reference proteome</keyword>
<dbReference type="CDD" id="cd01483">
    <property type="entry name" value="E1_enzyme_family"/>
    <property type="match status" value="1"/>
</dbReference>
<reference evidence="2 3" key="1">
    <citation type="submission" date="2014-09" db="EMBL/GenBank/DDBJ databases">
        <title>Sporocytophaga myxococcoides PG-01 genome sequencing.</title>
        <authorList>
            <person name="Liu L."/>
            <person name="Gao P.J."/>
            <person name="Chen G.J."/>
            <person name="Wang L.S."/>
        </authorList>
    </citation>
    <scope>NUCLEOTIDE SEQUENCE [LARGE SCALE GENOMIC DNA]</scope>
    <source>
        <strain evidence="2 3">PG-01</strain>
    </source>
</reference>
<dbReference type="InterPro" id="IPR000594">
    <property type="entry name" value="ThiF_NAD_FAD-bd"/>
</dbReference>
<dbReference type="InterPro" id="IPR035985">
    <property type="entry name" value="Ubiquitin-activating_enz"/>
</dbReference>
<comment type="caution">
    <text evidence="2">The sequence shown here is derived from an EMBL/GenBank/DDBJ whole genome shotgun (WGS) entry which is preliminary data.</text>
</comment>
<dbReference type="InterPro" id="IPR000415">
    <property type="entry name" value="Nitroreductase-like"/>
</dbReference>
<dbReference type="GO" id="GO:0061503">
    <property type="term" value="F:tRNA threonylcarbamoyladenosine dehydratase"/>
    <property type="evidence" value="ECO:0007669"/>
    <property type="project" value="TreeGrafter"/>
</dbReference>
<name>A0A098L8H6_9BACT</name>
<dbReference type="Gene3D" id="3.40.50.720">
    <property type="entry name" value="NAD(P)-binding Rossmann-like Domain"/>
    <property type="match status" value="1"/>
</dbReference>
<dbReference type="eggNOG" id="COG0476">
    <property type="taxonomic scope" value="Bacteria"/>
</dbReference>
<dbReference type="SUPFAM" id="SSF69572">
    <property type="entry name" value="Activating enzymes of the ubiquitin-like proteins"/>
    <property type="match status" value="1"/>
</dbReference>
<protein>
    <recommendedName>
        <fullName evidence="1">THIF-type NAD/FAD binding fold domain-containing protein</fullName>
    </recommendedName>
</protein>
<dbReference type="SUPFAM" id="SSF55469">
    <property type="entry name" value="FMN-dependent nitroreductase-like"/>
    <property type="match status" value="1"/>
</dbReference>
<dbReference type="GO" id="GO:0061504">
    <property type="term" value="P:cyclic threonylcarbamoyladenosine biosynthetic process"/>
    <property type="evidence" value="ECO:0007669"/>
    <property type="project" value="TreeGrafter"/>
</dbReference>
<proteinExistence type="predicted"/>
<evidence type="ECO:0000313" key="2">
    <source>
        <dbReference type="EMBL" id="GAL83075.1"/>
    </source>
</evidence>
<dbReference type="RefSeq" id="WP_045457446.1">
    <property type="nucleotide sequence ID" value="NZ_BBLT01000001.1"/>
</dbReference>
<dbReference type="eggNOG" id="COG0778">
    <property type="taxonomic scope" value="Bacteria"/>
</dbReference>
<dbReference type="Proteomes" id="UP000030185">
    <property type="component" value="Unassembled WGS sequence"/>
</dbReference>
<dbReference type="GO" id="GO:0016491">
    <property type="term" value="F:oxidoreductase activity"/>
    <property type="evidence" value="ECO:0007669"/>
    <property type="project" value="InterPro"/>
</dbReference>
<accession>A0A098L8H6</accession>
<dbReference type="GO" id="GO:0008641">
    <property type="term" value="F:ubiquitin-like modifier activating enzyme activity"/>
    <property type="evidence" value="ECO:0007669"/>
    <property type="project" value="InterPro"/>
</dbReference>
<dbReference type="PANTHER" id="PTHR43267:SF3">
    <property type="entry name" value="THIF PROTEIN"/>
    <property type="match status" value="1"/>
</dbReference>
<dbReference type="Pfam" id="PF00899">
    <property type="entry name" value="ThiF"/>
    <property type="match status" value="1"/>
</dbReference>
<dbReference type="PANTHER" id="PTHR43267">
    <property type="entry name" value="TRNA THREONYLCARBAMOYLADENOSINE DEHYDRATASE"/>
    <property type="match status" value="1"/>
</dbReference>
<sequence length="775" mass="88306">MQNKLITLIEQTEKQKAIYKPLLFRLKTEEEFVKFNHLIKSESNLMVFDELRGQVKELIKLRNPKKNMTVEEMEDEISNYFDKNDPDKLGVWAYYPWANKIVHLLDEEEFVEVRTNRNFYKITPEEKDILAQKKVGIIGLSVGQSVSVTMAMERSFGEIRLADFDILELSNYNRIRTPLSNLGVSKAIAVAREIAEIDPYIKVKCFPDGLHEGNMDKFFSEGGNLDLLIDECDGLDIKILARIKAKELRIPVVMEASDRCMLDVERFDLEPDRPLLHGLVDGLDIKKLKSLRTNEEKVPYLLAMIGIDTISSRLKASMFEIEQTITTWPQLASAVTLGGGLTADVCRRIFINEFSDSGRYYMDVEQIVGNKDKKKPTLIESKGFEDAYLNKDEIIAIINSSNLTLNNKQKLINESEIKEIVSSALLAPSPGNNQPWQWYYDKGNLYLFLNKKKSSASSDFDNLFSFISLGASMENLILKAQEKGLDVCVEEFPSGKSSPLVAKFNFYTPHLETAENRDYQALSQYIHLRCSNRNGGNKERINPSVIDNLISLQRSTPGATIKIIDDRARLIELNEVIKTCERIRFLHPELHADFFEKEIRWNNQSVESSKDGMDIRTLELSATDQAGMRVAKEVEAISLLNKWKKGKGFEKISGKNLDAASAIGFIALPRHSASSYLQGGRLVERLWLSATKYQLALQPLMAPILMFLKLKHNDLAGLPEHLLTELRDAREKYLKLLNIDENIAEIFLFRLAFAEPPTARSLRLPLEKLLLINKI</sequence>
<organism evidence="2 3">
    <name type="scientific">Sporocytophaga myxococcoides</name>
    <dbReference type="NCBI Taxonomy" id="153721"/>
    <lineage>
        <taxon>Bacteria</taxon>
        <taxon>Pseudomonadati</taxon>
        <taxon>Bacteroidota</taxon>
        <taxon>Cytophagia</taxon>
        <taxon>Cytophagales</taxon>
        <taxon>Cytophagaceae</taxon>
        <taxon>Sporocytophaga</taxon>
    </lineage>
</organism>